<organism evidence="14 15">
    <name type="scientific">Xylanimonas oleitrophica</name>
    <dbReference type="NCBI Taxonomy" id="2607479"/>
    <lineage>
        <taxon>Bacteria</taxon>
        <taxon>Bacillati</taxon>
        <taxon>Actinomycetota</taxon>
        <taxon>Actinomycetes</taxon>
        <taxon>Micrococcales</taxon>
        <taxon>Promicromonosporaceae</taxon>
        <taxon>Xylanimonas</taxon>
    </lineage>
</organism>
<evidence type="ECO:0000256" key="7">
    <source>
        <dbReference type="ARBA" id="ARBA00022777"/>
    </source>
</evidence>
<dbReference type="GO" id="GO:0000155">
    <property type="term" value="F:phosphorelay sensor kinase activity"/>
    <property type="evidence" value="ECO:0007669"/>
    <property type="project" value="InterPro"/>
</dbReference>
<name>A0A2W5WK96_9MICO</name>
<dbReference type="InterPro" id="IPR005467">
    <property type="entry name" value="His_kinase_dom"/>
</dbReference>
<evidence type="ECO:0000256" key="1">
    <source>
        <dbReference type="ARBA" id="ARBA00000085"/>
    </source>
</evidence>
<reference evidence="14 15" key="1">
    <citation type="submission" date="2018-06" db="EMBL/GenBank/DDBJ databases">
        <title>Whole genome sequencing of a novel hydrocarbon degrading bacterial strain, PW21 isolated from oil contaminated produced water sample.</title>
        <authorList>
            <person name="Nagkirti P."/>
            <person name="Shaikh A."/>
            <person name="Gowdaman V."/>
            <person name="Engineer A.E."/>
            <person name="Dagar S."/>
            <person name="Dhakephalkar P.K."/>
        </authorList>
    </citation>
    <scope>NUCLEOTIDE SEQUENCE [LARGE SCALE GENOMIC DNA]</scope>
    <source>
        <strain evidence="14 15">PW21</strain>
    </source>
</reference>
<dbReference type="PROSITE" id="PS50109">
    <property type="entry name" value="HIS_KIN"/>
    <property type="match status" value="1"/>
</dbReference>
<keyword evidence="10 11" id="KW-0472">Membrane</keyword>
<dbReference type="InterPro" id="IPR003660">
    <property type="entry name" value="HAMP_dom"/>
</dbReference>
<evidence type="ECO:0000256" key="9">
    <source>
        <dbReference type="ARBA" id="ARBA00023012"/>
    </source>
</evidence>
<dbReference type="PANTHER" id="PTHR45436:SF5">
    <property type="entry name" value="SENSOR HISTIDINE KINASE TRCS"/>
    <property type="match status" value="1"/>
</dbReference>
<gene>
    <name evidence="14" type="ORF">DNL40_15550</name>
</gene>
<dbReference type="CDD" id="cd00082">
    <property type="entry name" value="HisKA"/>
    <property type="match status" value="1"/>
</dbReference>
<dbReference type="PANTHER" id="PTHR45436">
    <property type="entry name" value="SENSOR HISTIDINE KINASE YKOH"/>
    <property type="match status" value="1"/>
</dbReference>
<keyword evidence="9" id="KW-0902">Two-component regulatory system</keyword>
<accession>A0A2W5WK96</accession>
<dbReference type="InterPro" id="IPR004358">
    <property type="entry name" value="Sig_transdc_His_kin-like_C"/>
</dbReference>
<dbReference type="InterPro" id="IPR036097">
    <property type="entry name" value="HisK_dim/P_sf"/>
</dbReference>
<evidence type="ECO:0000313" key="15">
    <source>
        <dbReference type="Proteomes" id="UP000248783"/>
    </source>
</evidence>
<dbReference type="Gene3D" id="3.30.565.10">
    <property type="entry name" value="Histidine kinase-like ATPase, C-terminal domain"/>
    <property type="match status" value="1"/>
</dbReference>
<dbReference type="EC" id="2.7.13.3" evidence="3"/>
<evidence type="ECO:0000256" key="8">
    <source>
        <dbReference type="ARBA" id="ARBA00022989"/>
    </source>
</evidence>
<dbReference type="InterPro" id="IPR003661">
    <property type="entry name" value="HisK_dim/P_dom"/>
</dbReference>
<dbReference type="SUPFAM" id="SSF47384">
    <property type="entry name" value="Homodimeric domain of signal transducing histidine kinase"/>
    <property type="match status" value="1"/>
</dbReference>
<dbReference type="InterPro" id="IPR003594">
    <property type="entry name" value="HATPase_dom"/>
</dbReference>
<evidence type="ECO:0000256" key="11">
    <source>
        <dbReference type="SAM" id="Phobius"/>
    </source>
</evidence>
<keyword evidence="8 11" id="KW-1133">Transmembrane helix</keyword>
<dbReference type="CDD" id="cd06225">
    <property type="entry name" value="HAMP"/>
    <property type="match status" value="1"/>
</dbReference>
<dbReference type="Gene3D" id="6.10.340.10">
    <property type="match status" value="1"/>
</dbReference>
<comment type="caution">
    <text evidence="14">The sequence shown here is derived from an EMBL/GenBank/DDBJ whole genome shotgun (WGS) entry which is preliminary data.</text>
</comment>
<dbReference type="InterPro" id="IPR050428">
    <property type="entry name" value="TCS_sensor_his_kinase"/>
</dbReference>
<dbReference type="Pfam" id="PF02518">
    <property type="entry name" value="HATPase_c"/>
    <property type="match status" value="1"/>
</dbReference>
<dbReference type="InterPro" id="IPR036890">
    <property type="entry name" value="HATPase_C_sf"/>
</dbReference>
<evidence type="ECO:0000256" key="3">
    <source>
        <dbReference type="ARBA" id="ARBA00012438"/>
    </source>
</evidence>
<protein>
    <recommendedName>
        <fullName evidence="3">histidine kinase</fullName>
        <ecNumber evidence="3">2.7.13.3</ecNumber>
    </recommendedName>
</protein>
<sequence length="376" mass="38874">MAATRRSSRISGIAGRLIVAMVLVVLAGGLTAWLVASAVGPGVFRVHMEHAEQTPGSVAAHAEEAFVSASTVTLAVALGASVATSLVVSLFLSRRIGASLGSMSAVAAQVAAGRFDVRVVPPRIGAEFDDLAEAFNQMGTRLDQNETMRRRLMADVAHELRTPVATIAGYLDAIEEGVEQLTPSTAEVLRSQASRLTRLAADLAAVTRAESGALPLALESADAGDLVAAAVDAARPSYESKGVALAGRVEDQLPPIAADRDRFGQVLGNLLENALRHTPGGGTVEIIVSRAHGGVRFAVVDTGEGIDAEHLPHVFERFYRVDTARDRGHGGSGVGLAIVRALVTAHGGTVSVRSDGPGGGTSFVIDVPPALAALRR</sequence>
<dbReference type="FunFam" id="3.30.565.10:FF:000006">
    <property type="entry name" value="Sensor histidine kinase WalK"/>
    <property type="match status" value="1"/>
</dbReference>
<evidence type="ECO:0000259" key="13">
    <source>
        <dbReference type="PROSITE" id="PS50885"/>
    </source>
</evidence>
<evidence type="ECO:0000256" key="6">
    <source>
        <dbReference type="ARBA" id="ARBA00022692"/>
    </source>
</evidence>
<keyword evidence="4" id="KW-0597">Phosphoprotein</keyword>
<evidence type="ECO:0000259" key="12">
    <source>
        <dbReference type="PROSITE" id="PS50109"/>
    </source>
</evidence>
<dbReference type="SMART" id="SM00388">
    <property type="entry name" value="HisKA"/>
    <property type="match status" value="1"/>
</dbReference>
<proteinExistence type="predicted"/>
<dbReference type="Proteomes" id="UP000248783">
    <property type="component" value="Unassembled WGS sequence"/>
</dbReference>
<dbReference type="SMART" id="SM00387">
    <property type="entry name" value="HATPase_c"/>
    <property type="match status" value="1"/>
</dbReference>
<evidence type="ECO:0000256" key="5">
    <source>
        <dbReference type="ARBA" id="ARBA00022679"/>
    </source>
</evidence>
<dbReference type="SUPFAM" id="SSF158472">
    <property type="entry name" value="HAMP domain-like"/>
    <property type="match status" value="1"/>
</dbReference>
<feature type="transmembrane region" description="Helical" evidence="11">
    <location>
        <begin position="72"/>
        <end position="93"/>
    </location>
</feature>
<feature type="domain" description="HAMP" evidence="13">
    <location>
        <begin position="94"/>
        <end position="147"/>
    </location>
</feature>
<evidence type="ECO:0000256" key="2">
    <source>
        <dbReference type="ARBA" id="ARBA00004236"/>
    </source>
</evidence>
<dbReference type="SUPFAM" id="SSF55874">
    <property type="entry name" value="ATPase domain of HSP90 chaperone/DNA topoisomerase II/histidine kinase"/>
    <property type="match status" value="1"/>
</dbReference>
<comment type="catalytic activity">
    <reaction evidence="1">
        <text>ATP + protein L-histidine = ADP + protein N-phospho-L-histidine.</text>
        <dbReference type="EC" id="2.7.13.3"/>
    </reaction>
</comment>
<evidence type="ECO:0000256" key="10">
    <source>
        <dbReference type="ARBA" id="ARBA00023136"/>
    </source>
</evidence>
<dbReference type="PRINTS" id="PR00344">
    <property type="entry name" value="BCTRLSENSOR"/>
</dbReference>
<comment type="subcellular location">
    <subcellularLocation>
        <location evidence="2">Cell membrane</location>
    </subcellularLocation>
</comment>
<dbReference type="SMART" id="SM00304">
    <property type="entry name" value="HAMP"/>
    <property type="match status" value="1"/>
</dbReference>
<dbReference type="Gene3D" id="1.10.287.130">
    <property type="match status" value="1"/>
</dbReference>
<evidence type="ECO:0000313" key="14">
    <source>
        <dbReference type="EMBL" id="PZR51677.1"/>
    </source>
</evidence>
<keyword evidence="5" id="KW-0808">Transferase</keyword>
<keyword evidence="15" id="KW-1185">Reference proteome</keyword>
<dbReference type="RefSeq" id="WP_111252172.1">
    <property type="nucleotide sequence ID" value="NZ_QKWH01000018.1"/>
</dbReference>
<keyword evidence="6 11" id="KW-0812">Transmembrane</keyword>
<dbReference type="GO" id="GO:0005886">
    <property type="term" value="C:plasma membrane"/>
    <property type="evidence" value="ECO:0007669"/>
    <property type="project" value="UniProtKB-SubCell"/>
</dbReference>
<feature type="transmembrane region" description="Helical" evidence="11">
    <location>
        <begin position="12"/>
        <end position="36"/>
    </location>
</feature>
<dbReference type="EMBL" id="QKWH01000018">
    <property type="protein sequence ID" value="PZR51677.1"/>
    <property type="molecule type" value="Genomic_DNA"/>
</dbReference>
<dbReference type="Pfam" id="PF00672">
    <property type="entry name" value="HAMP"/>
    <property type="match status" value="1"/>
</dbReference>
<dbReference type="Pfam" id="PF00512">
    <property type="entry name" value="HisKA"/>
    <property type="match status" value="1"/>
</dbReference>
<dbReference type="PROSITE" id="PS50885">
    <property type="entry name" value="HAMP"/>
    <property type="match status" value="1"/>
</dbReference>
<dbReference type="CDD" id="cd00075">
    <property type="entry name" value="HATPase"/>
    <property type="match status" value="1"/>
</dbReference>
<keyword evidence="7 14" id="KW-0418">Kinase</keyword>
<evidence type="ECO:0000256" key="4">
    <source>
        <dbReference type="ARBA" id="ARBA00022553"/>
    </source>
</evidence>
<dbReference type="AlphaFoldDB" id="A0A2W5WK96"/>
<feature type="domain" description="Histidine kinase" evidence="12">
    <location>
        <begin position="155"/>
        <end position="371"/>
    </location>
</feature>